<evidence type="ECO:0000313" key="1">
    <source>
        <dbReference type="EMBL" id="KAI4320136.1"/>
    </source>
</evidence>
<dbReference type="Proteomes" id="UP001057402">
    <property type="component" value="Chromosome 10"/>
</dbReference>
<sequence>MCSGGATGDLTFLRLKDRILYRSSDDNELVQLRKESENNMKRCLGLIWFCWGSVVGSGIFVLTGQEAHDHFQSCSSTLCPHFLDLDFTLLASFFNVQQVIVPPCYFAVCIQQGGMTPRQVCGGKGL</sequence>
<name>A0ACB9M805_9MYRT</name>
<protein>
    <submittedName>
        <fullName evidence="1">Uncharacterized protein</fullName>
    </submittedName>
</protein>
<comment type="caution">
    <text evidence="1">The sequence shown here is derived from an EMBL/GenBank/DDBJ whole genome shotgun (WGS) entry which is preliminary data.</text>
</comment>
<organism evidence="1 2">
    <name type="scientific">Melastoma candidum</name>
    <dbReference type="NCBI Taxonomy" id="119954"/>
    <lineage>
        <taxon>Eukaryota</taxon>
        <taxon>Viridiplantae</taxon>
        <taxon>Streptophyta</taxon>
        <taxon>Embryophyta</taxon>
        <taxon>Tracheophyta</taxon>
        <taxon>Spermatophyta</taxon>
        <taxon>Magnoliopsida</taxon>
        <taxon>eudicotyledons</taxon>
        <taxon>Gunneridae</taxon>
        <taxon>Pentapetalae</taxon>
        <taxon>rosids</taxon>
        <taxon>malvids</taxon>
        <taxon>Myrtales</taxon>
        <taxon>Melastomataceae</taxon>
        <taxon>Melastomatoideae</taxon>
        <taxon>Melastomateae</taxon>
        <taxon>Melastoma</taxon>
    </lineage>
</organism>
<evidence type="ECO:0000313" key="2">
    <source>
        <dbReference type="Proteomes" id="UP001057402"/>
    </source>
</evidence>
<proteinExistence type="predicted"/>
<accession>A0ACB9M805</accession>
<keyword evidence="2" id="KW-1185">Reference proteome</keyword>
<dbReference type="EMBL" id="CM042889">
    <property type="protein sequence ID" value="KAI4320136.1"/>
    <property type="molecule type" value="Genomic_DNA"/>
</dbReference>
<gene>
    <name evidence="1" type="ORF">MLD38_033646</name>
</gene>
<reference evidence="2" key="1">
    <citation type="journal article" date="2023" name="Front. Plant Sci.">
        <title>Chromosomal-level genome assembly of Melastoma candidum provides insights into trichome evolution.</title>
        <authorList>
            <person name="Zhong Y."/>
            <person name="Wu W."/>
            <person name="Sun C."/>
            <person name="Zou P."/>
            <person name="Liu Y."/>
            <person name="Dai S."/>
            <person name="Zhou R."/>
        </authorList>
    </citation>
    <scope>NUCLEOTIDE SEQUENCE [LARGE SCALE GENOMIC DNA]</scope>
</reference>